<evidence type="ECO:0000256" key="1">
    <source>
        <dbReference type="SAM" id="MobiDB-lite"/>
    </source>
</evidence>
<reference evidence="2 3" key="1">
    <citation type="submission" date="2020-01" db="EMBL/GenBank/DDBJ databases">
        <title>Comparative genomics of meat spoilage bacteria.</title>
        <authorList>
            <person name="Hilgarth M."/>
            <person name="Vogel R.F."/>
        </authorList>
    </citation>
    <scope>NUCLEOTIDE SEQUENCE [LARGE SCALE GENOMIC DNA]</scope>
    <source>
        <strain evidence="2 3">TMW2.2077</strain>
    </source>
</reference>
<feature type="region of interest" description="Disordered" evidence="1">
    <location>
        <begin position="423"/>
        <end position="447"/>
    </location>
</feature>
<dbReference type="Proteomes" id="UP000809529">
    <property type="component" value="Unassembled WGS sequence"/>
</dbReference>
<name>A0ABS1ZMB7_9PSED</name>
<keyword evidence="3" id="KW-1185">Reference proteome</keyword>
<dbReference type="EMBL" id="JAAEBW010000016">
    <property type="protein sequence ID" value="MBM1197637.1"/>
    <property type="molecule type" value="Genomic_DNA"/>
</dbReference>
<proteinExistence type="predicted"/>
<accession>A0ABS1ZMB7</accession>
<organism evidence="2 3">
    <name type="scientific">Pseudomonas weihenstephanensis</name>
    <dbReference type="NCBI Taxonomy" id="1608994"/>
    <lineage>
        <taxon>Bacteria</taxon>
        <taxon>Pseudomonadati</taxon>
        <taxon>Pseudomonadota</taxon>
        <taxon>Gammaproteobacteria</taxon>
        <taxon>Pseudomonadales</taxon>
        <taxon>Pseudomonadaceae</taxon>
        <taxon>Pseudomonas</taxon>
    </lineage>
</organism>
<gene>
    <name evidence="2" type="ORF">GYN02_20965</name>
</gene>
<protein>
    <submittedName>
        <fullName evidence="2">Uncharacterized protein</fullName>
    </submittedName>
</protein>
<feature type="region of interest" description="Disordered" evidence="1">
    <location>
        <begin position="550"/>
        <end position="612"/>
    </location>
</feature>
<sequence length="862" mass="94649">MEPSGFFSAGLLAAGYDPHKKITVTFDAYRKEIIGNKTNHVSTEKRTYFAWEIAAGALAHDKVEPGGPINFQYMGIQPKDRSKVDALEVLGKQLQNHWEKEVATPMRDASGELAQRSGKADAFLVKATLQSLANDKTGFESLSPAGQAAVTRTLTHNGQVIIPNVYGYPLAGYAFVPNTPYDGHSEHRPNQGLMIDLRKGSVHEIQGDDGFAKWAKTHRNDLLKSFNARDRQGGKDTHWPKAGEVLDNLIAGNDVRYEGYFNLVSDQAIPVRETFNYTRSRNRDYALKEGSLNNGLASDYQAVNTKNSVWSDQTQVFGSSQQSWKSVKEAWGNTFGYLPVVGNAGNIVFGVHDGLYGKTADDRIQGNAAAVISSLQLAHELLPGAVETGLGDTPSPNTSTVKDYSWKRNEQTHDLELRRAPQTLNTPGEVNVPAQGEPPTKTTSHPGVVNKRVATESDINRLRPGQAGNISSYAVPDGESLIKTVVPNDKGIYQLKNLSGADQWFIRHTDSSGASKVYEVRSDFKLGDNRAQIIDPVTRKPVITVSHTNNGDWVRTEGQGGSWPWRRTTPPTTPVADERPASPLASKFEVQGGSWPWRRTTPPTTPVADERPASPLASKFEVQGLDTTGAEKLDEYLKFDKNVNYEHAVKNTRQENGVVTQKQFQLSWEVADDNYMITEGERAGPTALADSDYSVNFLADIDRNEYTVINREKPELNMMPGTQIQTGDAIKLLKLRQFEAAIPDPLMRARISEVAHQGVTAHGLSSIGGGDVGLKDGLLASGRGLSFTIDYDPVNNTANVNVVSKLKVFHVDENIREIPGVDVTIKRTFSIRESNEIGEDSNPYVIDKHAPSTIDFSLTTDV</sequence>
<comment type="caution">
    <text evidence="2">The sequence shown here is derived from an EMBL/GenBank/DDBJ whole genome shotgun (WGS) entry which is preliminary data.</text>
</comment>
<evidence type="ECO:0000313" key="3">
    <source>
        <dbReference type="Proteomes" id="UP000809529"/>
    </source>
</evidence>
<evidence type="ECO:0000313" key="2">
    <source>
        <dbReference type="EMBL" id="MBM1197637.1"/>
    </source>
</evidence>